<keyword evidence="7" id="KW-0732">Signal</keyword>
<evidence type="ECO:0000259" key="8">
    <source>
        <dbReference type="PROSITE" id="PS51352"/>
    </source>
</evidence>
<comment type="function">
    <text evidence="5">Probable disulfide isomerase, which participates in the folding of proteins containing disulfide bonds. May act as a dithiol oxidase. Acts as a regulator of endoplasmic reticulum-mitochondria contact sites via its ability to regulate redox signals.</text>
</comment>
<feature type="signal peptide" evidence="7">
    <location>
        <begin position="1"/>
        <end position="34"/>
    </location>
</feature>
<feature type="domain" description="Thioredoxin" evidence="8">
    <location>
        <begin position="36"/>
        <end position="160"/>
    </location>
</feature>
<sequence length="616" mass="68619">MIRPTARSLLRPLSLATLVLLVLLQSLFSGGISARPSIGIPAAVTEAYERAEKEIFHLEQTSFQTKTKQGDWLVFFGATWCGHCQRLTPIWLELQKKVGTELKDNNFNIAKVECTLNPELCESLEGFPTIYHYTNGVRASTEVMDRNLDDLFKFVKEHVRDHTGKSIADGGPAAVDSASKPLAKLSPMDELLAYAEQEVHPGANVNPDGLVVHLTRDTFKSLTNGSPWFVMFHAPWCGHCKTLSPIWDQLAEELKGRVNIGKVNCDTEKDLMNKYDIKGFPTLVLMDEPNPPIAYKGARKLDALKKYVMNSVTKPSFVPIIADDVPKIVEKGDVAFFFVYDAAVTDHVPFRVFQSVAKTVKPFAKLYVSPELRSYKMLHLKNNGPTLIAIRDAGLDNSVYTGGFTSDSASRTALRDWIMKERFPLVTKLEASTQTDIMEGNRLIALAIIDPNLPSGQSSLAHFRNSAKFWKKEAPAADVDRVKFAWIDAVQYQAYIFSVYSVKPMDLPVFVVANPATEEYFDQFANGDKYDSFAKVVVHASIKEVLSGNGKAKTNQSFISRTTKWITKQVMGTLMFVVNNILVSVLLFGGIVMAATYYALNMKNRYQSVPSNAKAE</sequence>
<dbReference type="CDD" id="cd02961">
    <property type="entry name" value="PDI_a_family"/>
    <property type="match status" value="2"/>
</dbReference>
<dbReference type="InterPro" id="IPR017937">
    <property type="entry name" value="Thioredoxin_CS"/>
</dbReference>
<accession>A0ABQ8ES93</accession>
<dbReference type="Proteomes" id="UP001648503">
    <property type="component" value="Unassembled WGS sequence"/>
</dbReference>
<feature type="chain" id="PRO_5047325581" description="Thioredoxin domain-containing protein" evidence="7">
    <location>
        <begin position="35"/>
        <end position="616"/>
    </location>
</feature>
<dbReference type="SUPFAM" id="SSF52833">
    <property type="entry name" value="Thioredoxin-like"/>
    <property type="match status" value="3"/>
</dbReference>
<dbReference type="InterPro" id="IPR013766">
    <property type="entry name" value="Thioredoxin_domain"/>
</dbReference>
<evidence type="ECO:0000256" key="3">
    <source>
        <dbReference type="ARBA" id="ARBA00022989"/>
    </source>
</evidence>
<dbReference type="PANTHER" id="PTHR46426:SF1">
    <property type="entry name" value="PROTEIN DISULFIDE-ISOMERASE TMX3"/>
    <property type="match status" value="1"/>
</dbReference>
<name>A0ABQ8ES93_9FUNG</name>
<comment type="caution">
    <text evidence="9">The sequence shown here is derived from an EMBL/GenBank/DDBJ whole genome shotgun (WGS) entry which is preliminary data.</text>
</comment>
<proteinExistence type="predicted"/>
<keyword evidence="4 6" id="KW-0472">Membrane</keyword>
<evidence type="ECO:0000256" key="7">
    <source>
        <dbReference type="SAM" id="SignalP"/>
    </source>
</evidence>
<dbReference type="EMBL" id="JAFCIX010000579">
    <property type="protein sequence ID" value="KAH6585727.1"/>
    <property type="molecule type" value="Genomic_DNA"/>
</dbReference>
<dbReference type="PROSITE" id="PS51352">
    <property type="entry name" value="THIOREDOXIN_2"/>
    <property type="match status" value="2"/>
</dbReference>
<dbReference type="Pfam" id="PF00085">
    <property type="entry name" value="Thioredoxin"/>
    <property type="match status" value="2"/>
</dbReference>
<keyword evidence="2 6" id="KW-0812">Transmembrane</keyword>
<feature type="transmembrane region" description="Helical" evidence="6">
    <location>
        <begin position="574"/>
        <end position="600"/>
    </location>
</feature>
<evidence type="ECO:0000313" key="9">
    <source>
        <dbReference type="EMBL" id="KAH6585727.1"/>
    </source>
</evidence>
<dbReference type="InterPro" id="IPR036249">
    <property type="entry name" value="Thioredoxin-like_sf"/>
</dbReference>
<evidence type="ECO:0000256" key="1">
    <source>
        <dbReference type="ARBA" id="ARBA00004389"/>
    </source>
</evidence>
<evidence type="ECO:0000313" key="10">
    <source>
        <dbReference type="Proteomes" id="UP001648503"/>
    </source>
</evidence>
<dbReference type="Pfam" id="PF13848">
    <property type="entry name" value="Thioredoxin_6"/>
    <property type="match status" value="1"/>
</dbReference>
<evidence type="ECO:0000256" key="2">
    <source>
        <dbReference type="ARBA" id="ARBA00022692"/>
    </source>
</evidence>
<organism evidence="9 10">
    <name type="scientific">Batrachochytrium salamandrivorans</name>
    <dbReference type="NCBI Taxonomy" id="1357716"/>
    <lineage>
        <taxon>Eukaryota</taxon>
        <taxon>Fungi</taxon>
        <taxon>Fungi incertae sedis</taxon>
        <taxon>Chytridiomycota</taxon>
        <taxon>Chytridiomycota incertae sedis</taxon>
        <taxon>Chytridiomycetes</taxon>
        <taxon>Rhizophydiales</taxon>
        <taxon>Rhizophydiales incertae sedis</taxon>
        <taxon>Batrachochytrium</taxon>
    </lineage>
</organism>
<evidence type="ECO:0000256" key="4">
    <source>
        <dbReference type="ARBA" id="ARBA00023136"/>
    </source>
</evidence>
<keyword evidence="3 6" id="KW-1133">Transmembrane helix</keyword>
<dbReference type="PANTHER" id="PTHR46426">
    <property type="entry name" value="PROTEIN DISULFIDE-ISOMERASE TMX3"/>
    <property type="match status" value="1"/>
</dbReference>
<dbReference type="InterPro" id="IPR052250">
    <property type="entry name" value="PDI_TMX3"/>
</dbReference>
<dbReference type="Gene3D" id="3.40.30.10">
    <property type="entry name" value="Glutaredoxin"/>
    <property type="match status" value="3"/>
</dbReference>
<keyword evidence="10" id="KW-1185">Reference proteome</keyword>
<protein>
    <recommendedName>
        <fullName evidence="8">Thioredoxin domain-containing protein</fullName>
    </recommendedName>
</protein>
<gene>
    <name evidence="9" type="ORF">BASA50_001062</name>
</gene>
<feature type="domain" description="Thioredoxin" evidence="8">
    <location>
        <begin position="185"/>
        <end position="365"/>
    </location>
</feature>
<evidence type="ECO:0000256" key="6">
    <source>
        <dbReference type="SAM" id="Phobius"/>
    </source>
</evidence>
<evidence type="ECO:0000256" key="5">
    <source>
        <dbReference type="ARBA" id="ARBA00045246"/>
    </source>
</evidence>
<reference evidence="9 10" key="1">
    <citation type="submission" date="2021-02" db="EMBL/GenBank/DDBJ databases">
        <title>Variation within the Batrachochytrium salamandrivorans European outbreak.</title>
        <authorList>
            <person name="Kelly M."/>
            <person name="Pasmans F."/>
            <person name="Shea T.P."/>
            <person name="Munoz J.F."/>
            <person name="Carranza S."/>
            <person name="Cuomo C.A."/>
            <person name="Martel A."/>
        </authorList>
    </citation>
    <scope>NUCLEOTIDE SEQUENCE [LARGE SCALE GENOMIC DNA]</scope>
    <source>
        <strain evidence="9 10">AMFP18/2</strain>
    </source>
</reference>
<dbReference type="PROSITE" id="PS00194">
    <property type="entry name" value="THIOREDOXIN_1"/>
    <property type="match status" value="1"/>
</dbReference>
<comment type="subcellular location">
    <subcellularLocation>
        <location evidence="1">Endoplasmic reticulum membrane</location>
        <topology evidence="1">Single-pass membrane protein</topology>
    </subcellularLocation>
</comment>